<keyword evidence="3" id="KW-1185">Reference proteome</keyword>
<proteinExistence type="predicted"/>
<evidence type="ECO:0000313" key="3">
    <source>
        <dbReference type="Proteomes" id="UP001046870"/>
    </source>
</evidence>
<dbReference type="Proteomes" id="UP001046870">
    <property type="component" value="Chromosome 15"/>
</dbReference>
<feature type="region of interest" description="Disordered" evidence="1">
    <location>
        <begin position="25"/>
        <end position="96"/>
    </location>
</feature>
<evidence type="ECO:0000313" key="2">
    <source>
        <dbReference type="EMBL" id="KAG7463541.1"/>
    </source>
</evidence>
<organism evidence="2 3">
    <name type="scientific">Megalops atlanticus</name>
    <name type="common">Tarpon</name>
    <name type="synonym">Clupea gigantea</name>
    <dbReference type="NCBI Taxonomy" id="7932"/>
    <lineage>
        <taxon>Eukaryota</taxon>
        <taxon>Metazoa</taxon>
        <taxon>Chordata</taxon>
        <taxon>Craniata</taxon>
        <taxon>Vertebrata</taxon>
        <taxon>Euteleostomi</taxon>
        <taxon>Actinopterygii</taxon>
        <taxon>Neopterygii</taxon>
        <taxon>Teleostei</taxon>
        <taxon>Elopiformes</taxon>
        <taxon>Megalopidae</taxon>
        <taxon>Megalops</taxon>
    </lineage>
</organism>
<reference evidence="2" key="1">
    <citation type="submission" date="2021-01" db="EMBL/GenBank/DDBJ databases">
        <authorList>
            <person name="Zahm M."/>
            <person name="Roques C."/>
            <person name="Cabau C."/>
            <person name="Klopp C."/>
            <person name="Donnadieu C."/>
            <person name="Jouanno E."/>
            <person name="Lampietro C."/>
            <person name="Louis A."/>
            <person name="Herpin A."/>
            <person name="Echchiki A."/>
            <person name="Berthelot C."/>
            <person name="Parey E."/>
            <person name="Roest-Crollius H."/>
            <person name="Braasch I."/>
            <person name="Postlethwait J."/>
            <person name="Bobe J."/>
            <person name="Montfort J."/>
            <person name="Bouchez O."/>
            <person name="Begum T."/>
            <person name="Mejri S."/>
            <person name="Adams A."/>
            <person name="Chen W.-J."/>
            <person name="Guiguen Y."/>
        </authorList>
    </citation>
    <scope>NUCLEOTIDE SEQUENCE</scope>
    <source>
        <strain evidence="2">YG-15Mar2019-1</strain>
        <tissue evidence="2">Brain</tissue>
    </source>
</reference>
<sequence length="139" mass="16013">MTLVLRKQHQGPHIPGVIWTFSGKQTDQGRTCRPCQQRPPTPRLHWKARSRRNNNRAPRVRRPRKPGMRASSRRAKKAALTSSRRTKTVCGRSDLRSENTRSTEPLRVCLSWLLLQSSEVSLILGRKGGLRHTYRTLLL</sequence>
<accession>A0A9D3PP34</accession>
<dbReference type="AlphaFoldDB" id="A0A9D3PP34"/>
<protein>
    <submittedName>
        <fullName evidence="2">Uncharacterized protein</fullName>
    </submittedName>
</protein>
<gene>
    <name evidence="2" type="ORF">MATL_G00177710</name>
</gene>
<evidence type="ECO:0000256" key="1">
    <source>
        <dbReference type="SAM" id="MobiDB-lite"/>
    </source>
</evidence>
<name>A0A9D3PP34_MEGAT</name>
<feature type="compositionally biased region" description="Basic residues" evidence="1">
    <location>
        <begin position="44"/>
        <end position="77"/>
    </location>
</feature>
<comment type="caution">
    <text evidence="2">The sequence shown here is derived from an EMBL/GenBank/DDBJ whole genome shotgun (WGS) entry which is preliminary data.</text>
</comment>
<dbReference type="EMBL" id="JAFDVH010000015">
    <property type="protein sequence ID" value="KAG7463541.1"/>
    <property type="molecule type" value="Genomic_DNA"/>
</dbReference>